<evidence type="ECO:0000313" key="2">
    <source>
        <dbReference type="Proteomes" id="UP000460272"/>
    </source>
</evidence>
<gene>
    <name evidence="1" type="ORF">EAS64_34625</name>
</gene>
<dbReference type="AlphaFoldDB" id="A0A6P2BTH6"/>
<evidence type="ECO:0000313" key="1">
    <source>
        <dbReference type="EMBL" id="TVZ01395.1"/>
    </source>
</evidence>
<reference evidence="1 2" key="1">
    <citation type="submission" date="2018-11" db="EMBL/GenBank/DDBJ databases">
        <title>Trebonia kvetii gen.nov., sp.nov., a novel acidophilic actinobacterium, and proposal of the new actinobacterial family Treboniaceae fam. nov.</title>
        <authorList>
            <person name="Rapoport D."/>
            <person name="Sagova-Mareckova M."/>
            <person name="Sedlacek I."/>
            <person name="Provaznik J."/>
            <person name="Kralova S."/>
            <person name="Pavlinic D."/>
            <person name="Benes V."/>
            <person name="Kopecky J."/>
        </authorList>
    </citation>
    <scope>NUCLEOTIDE SEQUENCE [LARGE SCALE GENOMIC DNA]</scope>
    <source>
        <strain evidence="1 2">15Tr583</strain>
    </source>
</reference>
<organism evidence="1 2">
    <name type="scientific">Trebonia kvetii</name>
    <dbReference type="NCBI Taxonomy" id="2480626"/>
    <lineage>
        <taxon>Bacteria</taxon>
        <taxon>Bacillati</taxon>
        <taxon>Actinomycetota</taxon>
        <taxon>Actinomycetes</taxon>
        <taxon>Streptosporangiales</taxon>
        <taxon>Treboniaceae</taxon>
        <taxon>Trebonia</taxon>
    </lineage>
</organism>
<keyword evidence="2" id="KW-1185">Reference proteome</keyword>
<dbReference type="Proteomes" id="UP000460272">
    <property type="component" value="Unassembled WGS sequence"/>
</dbReference>
<protein>
    <submittedName>
        <fullName evidence="1">Uncharacterized protein</fullName>
    </submittedName>
</protein>
<dbReference type="RefSeq" id="WP_145859908.1">
    <property type="nucleotide sequence ID" value="NZ_RPFW01000007.1"/>
</dbReference>
<dbReference type="EMBL" id="RPFW01000007">
    <property type="protein sequence ID" value="TVZ01395.1"/>
    <property type="molecule type" value="Genomic_DNA"/>
</dbReference>
<sequence>MRERTDWLDGRVDSADARFLMVTAITHHRFSSPIWGAREVRKLHAELAEIARHAGEILREHQVTAGKKAGWRERMRQRPRPQYRGIFGAPAW</sequence>
<comment type="caution">
    <text evidence="1">The sequence shown here is derived from an EMBL/GenBank/DDBJ whole genome shotgun (WGS) entry which is preliminary data.</text>
</comment>
<name>A0A6P2BTH6_9ACTN</name>
<accession>A0A6P2BTH6</accession>
<proteinExistence type="predicted"/>